<dbReference type="Gene3D" id="1.10.238.10">
    <property type="entry name" value="EF-hand"/>
    <property type="match status" value="1"/>
</dbReference>
<dbReference type="GO" id="GO:0030130">
    <property type="term" value="C:clathrin coat of trans-Golgi network vesicle"/>
    <property type="evidence" value="ECO:0007669"/>
    <property type="project" value="TreeGrafter"/>
</dbReference>
<reference evidence="3" key="1">
    <citation type="submission" date="2021-05" db="EMBL/GenBank/DDBJ databases">
        <authorList>
            <person name="Alioto T."/>
            <person name="Alioto T."/>
            <person name="Gomez Garrido J."/>
        </authorList>
    </citation>
    <scope>NUCLEOTIDE SEQUENCE</scope>
</reference>
<feature type="region of interest" description="Disordered" evidence="1">
    <location>
        <begin position="768"/>
        <end position="790"/>
    </location>
</feature>
<dbReference type="PROSITE" id="PS50031">
    <property type="entry name" value="EH"/>
    <property type="match status" value="1"/>
</dbReference>
<proteinExistence type="predicted"/>
<evidence type="ECO:0000313" key="3">
    <source>
        <dbReference type="EMBL" id="CAG6675467.1"/>
    </source>
</evidence>
<protein>
    <submittedName>
        <fullName evidence="3">Synergin gamma</fullName>
    </submittedName>
</protein>
<dbReference type="PANTHER" id="PTHR15463">
    <property type="entry name" value="AP1 GAMMA SUBUNIT BINDING PROTEIN 1"/>
    <property type="match status" value="1"/>
</dbReference>
<dbReference type="InterPro" id="IPR059024">
    <property type="entry name" value="SYNRG_C"/>
</dbReference>
<feature type="domain" description="EH" evidence="2">
    <location>
        <begin position="61"/>
        <end position="137"/>
    </location>
</feature>
<feature type="region of interest" description="Disordered" evidence="1">
    <location>
        <begin position="713"/>
        <end position="733"/>
    </location>
</feature>
<name>A0A8D8WWU3_9HEMI</name>
<dbReference type="AlphaFoldDB" id="A0A8D8WWU3"/>
<dbReference type="InterPro" id="IPR000261">
    <property type="entry name" value="EH_dom"/>
</dbReference>
<dbReference type="EMBL" id="HBUF01236770">
    <property type="protein sequence ID" value="CAG6675467.1"/>
    <property type="molecule type" value="Transcribed_RNA"/>
</dbReference>
<accession>A0A8D8WWU3</accession>
<dbReference type="InterPro" id="IPR039656">
    <property type="entry name" value="SYNRG"/>
</dbReference>
<evidence type="ECO:0000259" key="2">
    <source>
        <dbReference type="PROSITE" id="PS50031"/>
    </source>
</evidence>
<sequence length="953" mass="106634">MGDKTSTGDTKNKFDQVRIITNPLSSNKPLDADGMIENIMSKKQVFVKKSPNSYPPWLTPGSSKFPPLYSEVWKAVECPANPGFCNTPILSQILMSSGVTTQTLGYIWGLVNKKYIGVLTEEELYFTLALIAVSQNGTVVRNLDILKEVQEAMNPRLDLNIINHYQTLKRYPQPVNPLLSTTQSLSGNNLMHSNSLSFANTSVVSTLSYSEPHTLCQGPLGQNVASGGFQNSNTEQLLNATGQSEARNNIEIQNISSIVQQQSGARPKTFSWNDEDDDEFTDFQSVATPAVAAHAPNVSITLNPIHYLMASQPSEPNLNNRIQTKNTAISSNLTSTKVNNAVIPPSLTTSKVGVKEDISTVVDDDDFTEFQSSLDFDVEIKQPNILQNIKTIMDVKPQPSRDSQKMTQEMLFNDHVASVLVENVPQKTKLEVLDTMSDERNTTMYTTNTRDYSALKNLNAELTGGLFEPDISSTIIEHIIHNPADVKNSSQQTLAFKDDFDITSTKKQDDLIFEEDVFQSLNVEDSKPTIASVTNNNNNNMLVPLSNEGDDDDFTDFKAAVPTKQNMDSNLFSNSIVVDTKNKSSDLEILGNLFNSQLQVNDANKIENSPTYLFKVDKNNLNSELSNHQNNITSSFLGNDYEDEFDDFVQVPIVPSSQKTYNEDLFKTTTEDLKQVFQPKVEEEDEFTEFEQAPKVFIDTGKMDLHHMTPHIDAVRRDNASSPTINKSDNDWKEYGQDLNEQQTSKESNDKEDRYSALRVLEFLDEDTEEKDLSDGDTLSQDRDTSDGDNLSLQLPYVGTHDQDNIQTKCYEACIYTLETSLNLFLSNQIEKAILDHPKFTHHLKCLTEVYLVGKRLQKSGLINNGGSLKLDSTWNALSVYFSDATSFESSSSSYQNDLQDSRADNSTGERCEICLCDDSNLSFVEENHVKYHPQCINLYLNCVEPTLPIPVQ</sequence>
<dbReference type="Pfam" id="PF25999">
    <property type="entry name" value="SYNRG_C"/>
    <property type="match status" value="1"/>
</dbReference>
<dbReference type="EMBL" id="HBUF01236769">
    <property type="protein sequence ID" value="CAG6675465.1"/>
    <property type="molecule type" value="Transcribed_RNA"/>
</dbReference>
<dbReference type="PANTHER" id="PTHR15463:SF2">
    <property type="entry name" value="SYNERGIN GAMMA"/>
    <property type="match status" value="1"/>
</dbReference>
<organism evidence="3">
    <name type="scientific">Cacopsylla melanoneura</name>
    <dbReference type="NCBI Taxonomy" id="428564"/>
    <lineage>
        <taxon>Eukaryota</taxon>
        <taxon>Metazoa</taxon>
        <taxon>Ecdysozoa</taxon>
        <taxon>Arthropoda</taxon>
        <taxon>Hexapoda</taxon>
        <taxon>Insecta</taxon>
        <taxon>Pterygota</taxon>
        <taxon>Neoptera</taxon>
        <taxon>Paraneoptera</taxon>
        <taxon>Hemiptera</taxon>
        <taxon>Sternorrhyncha</taxon>
        <taxon>Psylloidea</taxon>
        <taxon>Psyllidae</taxon>
        <taxon>Psyllinae</taxon>
        <taxon>Cacopsylla</taxon>
    </lineage>
</organism>
<evidence type="ECO:0000256" key="1">
    <source>
        <dbReference type="SAM" id="MobiDB-lite"/>
    </source>
</evidence>